<feature type="region of interest" description="Disordered" evidence="1">
    <location>
        <begin position="1"/>
        <end position="72"/>
    </location>
</feature>
<evidence type="ECO:0000256" key="1">
    <source>
        <dbReference type="SAM" id="MobiDB-lite"/>
    </source>
</evidence>
<dbReference type="EMBL" id="BAABAS010000026">
    <property type="protein sequence ID" value="GAA4241091.1"/>
    <property type="molecule type" value="Genomic_DNA"/>
</dbReference>
<evidence type="ECO:0000313" key="2">
    <source>
        <dbReference type="EMBL" id="GAA4241091.1"/>
    </source>
</evidence>
<gene>
    <name evidence="2" type="ORF">GCM10022254_68550</name>
</gene>
<reference evidence="3" key="1">
    <citation type="journal article" date="2019" name="Int. J. Syst. Evol. Microbiol.">
        <title>The Global Catalogue of Microorganisms (GCM) 10K type strain sequencing project: providing services to taxonomists for standard genome sequencing and annotation.</title>
        <authorList>
            <consortium name="The Broad Institute Genomics Platform"/>
            <consortium name="The Broad Institute Genome Sequencing Center for Infectious Disease"/>
            <person name="Wu L."/>
            <person name="Ma J."/>
        </authorList>
    </citation>
    <scope>NUCLEOTIDE SEQUENCE [LARGE SCALE GENOMIC DNA]</scope>
    <source>
        <strain evidence="3">JCM 17440</strain>
    </source>
</reference>
<name>A0ABP8CMQ2_9ACTN</name>
<sequence>MLGAHFLPQELAVTEAPTSSRSGSPSMAARYSKLTRLRWVNDNPTSRNTTRGRHVQLPRDGRRNNRPPPLLR</sequence>
<organism evidence="2 3">
    <name type="scientific">Actinomadura meridiana</name>
    <dbReference type="NCBI Taxonomy" id="559626"/>
    <lineage>
        <taxon>Bacteria</taxon>
        <taxon>Bacillati</taxon>
        <taxon>Actinomycetota</taxon>
        <taxon>Actinomycetes</taxon>
        <taxon>Streptosporangiales</taxon>
        <taxon>Thermomonosporaceae</taxon>
        <taxon>Actinomadura</taxon>
    </lineage>
</organism>
<feature type="compositionally biased region" description="Polar residues" evidence="1">
    <location>
        <begin position="16"/>
        <end position="25"/>
    </location>
</feature>
<proteinExistence type="predicted"/>
<comment type="caution">
    <text evidence="2">The sequence shown here is derived from an EMBL/GenBank/DDBJ whole genome shotgun (WGS) entry which is preliminary data.</text>
</comment>
<dbReference type="Proteomes" id="UP001501710">
    <property type="component" value="Unassembled WGS sequence"/>
</dbReference>
<accession>A0ABP8CMQ2</accession>
<evidence type="ECO:0000313" key="3">
    <source>
        <dbReference type="Proteomes" id="UP001501710"/>
    </source>
</evidence>
<keyword evidence="3" id="KW-1185">Reference proteome</keyword>
<protein>
    <submittedName>
        <fullName evidence="2">Uncharacterized protein</fullName>
    </submittedName>
</protein>